<gene>
    <name evidence="2" type="ORF">A3C16_00580</name>
</gene>
<protein>
    <recommendedName>
        <fullName evidence="4">Dephospho-CoA kinase</fullName>
    </recommendedName>
</protein>
<comment type="caution">
    <text evidence="2">The sequence shown here is derived from an EMBL/GenBank/DDBJ whole genome shotgun (WGS) entry which is preliminary data.</text>
</comment>
<organism evidence="2 3">
    <name type="scientific">Candidatus Sungbacteria bacterium RIFCSPHIGHO2_02_FULL_51_29</name>
    <dbReference type="NCBI Taxonomy" id="1802273"/>
    <lineage>
        <taxon>Bacteria</taxon>
        <taxon>Candidatus Sungiibacteriota</taxon>
    </lineage>
</organism>
<evidence type="ECO:0008006" key="4">
    <source>
        <dbReference type="Google" id="ProtNLM"/>
    </source>
</evidence>
<dbReference type="AlphaFoldDB" id="A0A1G2KTH3"/>
<dbReference type="InterPro" id="IPR027417">
    <property type="entry name" value="P-loop_NTPase"/>
</dbReference>
<evidence type="ECO:0000256" key="1">
    <source>
        <dbReference type="SAM" id="Phobius"/>
    </source>
</evidence>
<name>A0A1G2KTH3_9BACT</name>
<reference evidence="2 3" key="1">
    <citation type="journal article" date="2016" name="Nat. Commun.">
        <title>Thousands of microbial genomes shed light on interconnected biogeochemical processes in an aquifer system.</title>
        <authorList>
            <person name="Anantharaman K."/>
            <person name="Brown C.T."/>
            <person name="Hug L.A."/>
            <person name="Sharon I."/>
            <person name="Castelle C.J."/>
            <person name="Probst A.J."/>
            <person name="Thomas B.C."/>
            <person name="Singh A."/>
            <person name="Wilkins M.J."/>
            <person name="Karaoz U."/>
            <person name="Brodie E.L."/>
            <person name="Williams K.H."/>
            <person name="Hubbard S.S."/>
            <person name="Banfield J.F."/>
        </authorList>
    </citation>
    <scope>NUCLEOTIDE SEQUENCE [LARGE SCALE GENOMIC DNA]</scope>
</reference>
<keyword evidence="1" id="KW-1133">Transmembrane helix</keyword>
<dbReference type="PANTHER" id="PTHR41930">
    <property type="entry name" value="UPF0200 PROTEIN MJ1399"/>
    <property type="match status" value="1"/>
</dbReference>
<keyword evidence="1" id="KW-0812">Transmembrane</keyword>
<dbReference type="EMBL" id="MHQL01000032">
    <property type="protein sequence ID" value="OHA02524.1"/>
    <property type="molecule type" value="Genomic_DNA"/>
</dbReference>
<dbReference type="Gene3D" id="3.40.50.300">
    <property type="entry name" value="P-loop containing nucleotide triphosphate hydrolases"/>
    <property type="match status" value="1"/>
</dbReference>
<sequence length="195" mass="22200">MTKTRKRTYIVVVGKMLSGKETVFAIIQEELKAKKSVHIHRFSDVLNDMLALLYKKRTRKNLQTLSTVLRAPTAFGEGVLGNVVHRRAKRTKADVIVFDGARRPHDIAILGGLGNVVILAVTAPLDVRFARARKRRRPGEQAKTREEFVREDRGEPELLIETIAKRANYTIENTGTREELRKKVRAFLKNALRFA</sequence>
<evidence type="ECO:0000313" key="2">
    <source>
        <dbReference type="EMBL" id="OHA02524.1"/>
    </source>
</evidence>
<evidence type="ECO:0000313" key="3">
    <source>
        <dbReference type="Proteomes" id="UP000177811"/>
    </source>
</evidence>
<keyword evidence="1" id="KW-0472">Membrane</keyword>
<accession>A0A1G2KTH3</accession>
<feature type="transmembrane region" description="Helical" evidence="1">
    <location>
        <begin position="107"/>
        <end position="127"/>
    </location>
</feature>
<dbReference type="SUPFAM" id="SSF52540">
    <property type="entry name" value="P-loop containing nucleoside triphosphate hydrolases"/>
    <property type="match status" value="1"/>
</dbReference>
<proteinExistence type="predicted"/>
<dbReference type="Proteomes" id="UP000177811">
    <property type="component" value="Unassembled WGS sequence"/>
</dbReference>
<dbReference type="PANTHER" id="PTHR41930:SF1">
    <property type="entry name" value="DEPHOSPHO-COA KINASE"/>
    <property type="match status" value="1"/>
</dbReference>